<feature type="non-terminal residue" evidence="15">
    <location>
        <position position="1"/>
    </location>
</feature>
<keyword evidence="16" id="KW-1185">Reference proteome</keyword>
<dbReference type="GO" id="GO:0006518">
    <property type="term" value="P:peptide metabolic process"/>
    <property type="evidence" value="ECO:0007669"/>
    <property type="project" value="TreeGrafter"/>
</dbReference>
<dbReference type="GO" id="GO:0046872">
    <property type="term" value="F:metal ion binding"/>
    <property type="evidence" value="ECO:0007669"/>
    <property type="project" value="UniProtKB-UniRule"/>
</dbReference>
<keyword evidence="7 13" id="KW-0378">Hydrolase</keyword>
<evidence type="ECO:0000259" key="14">
    <source>
        <dbReference type="Pfam" id="PF01432"/>
    </source>
</evidence>
<comment type="cofactor">
    <cofactor evidence="13">
        <name>Zn(2+)</name>
        <dbReference type="ChEBI" id="CHEBI:29105"/>
    </cofactor>
    <text evidence="13">Binds 1 zinc ion.</text>
</comment>
<keyword evidence="8 13" id="KW-0862">Zinc</keyword>
<comment type="similarity">
    <text evidence="3 13">Belongs to the peptidase M3 family.</text>
</comment>
<evidence type="ECO:0000256" key="6">
    <source>
        <dbReference type="ARBA" id="ARBA00022723"/>
    </source>
</evidence>
<keyword evidence="10 13" id="KW-0482">Metalloprotease</keyword>
<dbReference type="FunFam" id="3.40.390.10:FF:000055">
    <property type="entry name" value="Related to mitochondrial intermediate peptidase"/>
    <property type="match status" value="1"/>
</dbReference>
<comment type="catalytic activity">
    <reaction evidence="1">
        <text>Release of an N-terminal octapeptide as second stage of processing of some proteins imported into the mitochondrion.</text>
        <dbReference type="EC" id="3.4.24.59"/>
    </reaction>
</comment>
<evidence type="ECO:0000256" key="3">
    <source>
        <dbReference type="ARBA" id="ARBA00006040"/>
    </source>
</evidence>
<keyword evidence="5 13" id="KW-0645">Protease</keyword>
<dbReference type="OrthoDB" id="17530at2759"/>
<dbReference type="GO" id="GO:0006627">
    <property type="term" value="P:protein processing involved in protein targeting to mitochondrion"/>
    <property type="evidence" value="ECO:0007669"/>
    <property type="project" value="TreeGrafter"/>
</dbReference>
<dbReference type="Gene3D" id="1.10.1370.40">
    <property type="match status" value="1"/>
</dbReference>
<dbReference type="Proteomes" id="UP000780801">
    <property type="component" value="Unassembled WGS sequence"/>
</dbReference>
<evidence type="ECO:0000256" key="7">
    <source>
        <dbReference type="ARBA" id="ARBA00022801"/>
    </source>
</evidence>
<evidence type="ECO:0000256" key="8">
    <source>
        <dbReference type="ARBA" id="ARBA00022833"/>
    </source>
</evidence>
<comment type="subcellular location">
    <subcellularLocation>
        <location evidence="2">Mitochondrion matrix</location>
    </subcellularLocation>
</comment>
<dbReference type="GO" id="GO:0004222">
    <property type="term" value="F:metalloendopeptidase activity"/>
    <property type="evidence" value="ECO:0007669"/>
    <property type="project" value="UniProtKB-EC"/>
</dbReference>
<evidence type="ECO:0000256" key="9">
    <source>
        <dbReference type="ARBA" id="ARBA00022946"/>
    </source>
</evidence>
<evidence type="ECO:0000256" key="12">
    <source>
        <dbReference type="ARBA" id="ARBA00025208"/>
    </source>
</evidence>
<name>A0A9P6K9P6_9FUNG</name>
<dbReference type="PANTHER" id="PTHR11804:SF79">
    <property type="entry name" value="MITOCHONDRIAL INTERMEDIATE PEPTIDASE"/>
    <property type="match status" value="1"/>
</dbReference>
<evidence type="ECO:0000256" key="1">
    <source>
        <dbReference type="ARBA" id="ARBA00000436"/>
    </source>
</evidence>
<evidence type="ECO:0000313" key="15">
    <source>
        <dbReference type="EMBL" id="KAF9570998.1"/>
    </source>
</evidence>
<dbReference type="EC" id="3.4.24.59" evidence="4"/>
<dbReference type="GO" id="GO:0005759">
    <property type="term" value="C:mitochondrial matrix"/>
    <property type="evidence" value="ECO:0007669"/>
    <property type="project" value="UniProtKB-SubCell"/>
</dbReference>
<reference evidence="15" key="1">
    <citation type="journal article" date="2020" name="Fungal Divers.">
        <title>Resolving the Mortierellaceae phylogeny through synthesis of multi-gene phylogenetics and phylogenomics.</title>
        <authorList>
            <person name="Vandepol N."/>
            <person name="Liber J."/>
            <person name="Desiro A."/>
            <person name="Na H."/>
            <person name="Kennedy M."/>
            <person name="Barry K."/>
            <person name="Grigoriev I.V."/>
            <person name="Miller A.N."/>
            <person name="O'Donnell K."/>
            <person name="Stajich J.E."/>
            <person name="Bonito G."/>
        </authorList>
    </citation>
    <scope>NUCLEOTIDE SEQUENCE</scope>
    <source>
        <strain evidence="15">KOD1015</strain>
    </source>
</reference>
<accession>A0A9P6K9P6</accession>
<comment type="function">
    <text evidence="12">Cleaves proteins, imported into the mitochondrion, to their mature size. While most mitochondrial precursor proteins are processed to the mature form in one step by mitochondrial processing peptidase (MPP), the sequential cleavage by MIP of an octapeptide after initial processing by MPP is a required step for a subgroup of nuclear-encoded precursor proteins destined for the matrix or the inner membrane.</text>
</comment>
<proteinExistence type="inferred from homology"/>
<dbReference type="InterPro" id="IPR001567">
    <property type="entry name" value="Pept_M3A_M3B_dom"/>
</dbReference>
<evidence type="ECO:0000256" key="5">
    <source>
        <dbReference type="ARBA" id="ARBA00022670"/>
    </source>
</evidence>
<keyword evidence="9" id="KW-0809">Transit peptide</keyword>
<evidence type="ECO:0000256" key="2">
    <source>
        <dbReference type="ARBA" id="ARBA00004305"/>
    </source>
</evidence>
<evidence type="ECO:0000256" key="4">
    <source>
        <dbReference type="ARBA" id="ARBA00012441"/>
    </source>
</evidence>
<comment type="caution">
    <text evidence="15">The sequence shown here is derived from an EMBL/GenBank/DDBJ whole genome shotgun (WGS) entry which is preliminary data.</text>
</comment>
<dbReference type="Pfam" id="PF01432">
    <property type="entry name" value="Peptidase_M3"/>
    <property type="match status" value="1"/>
</dbReference>
<dbReference type="SUPFAM" id="SSF55486">
    <property type="entry name" value="Metalloproteases ('zincins'), catalytic domain"/>
    <property type="match status" value="1"/>
</dbReference>
<sequence>PGPAQIVVSPPSRLQGLSPSYIQRITRTNKTGEKVAMVPTTGWEAQMALRHCEDEGVRRAMYVATMAEDRNKVAVLDELLKTRYDLAQLVGLPSYGHMFLGDKMVKNPETNQEEVQSEMAMLQKAKKVFTKDKNAQLQAWDRDFYVRTVSSRSSTMPHGDPISSYFSVGTTMDGLSRLFSHLYGIKFVPGAVTPGEVWHDDVRKLDVVDETDGLIGTIYCDFYGRAGKQLNAAHYTVRCSRRVDDDDEESDIAEGMTLREGIELAVADHGVKMRGKSGRYQLPLAVLSCGFTRPAGGKPALLSWVEVETLFHEMGHAMHSMIGRADYHNVAGTRCPIDFVEIPSILMEHFLADPSVLGLFATHFQTGAPLPAGLLMAHQANRSTFQAMELHSQ</sequence>
<keyword evidence="6 13" id="KW-0479">Metal-binding</keyword>
<protein>
    <recommendedName>
        <fullName evidence="4">mitochondrial intermediate peptidase</fullName>
        <ecNumber evidence="4">3.4.24.59</ecNumber>
    </recommendedName>
</protein>
<evidence type="ECO:0000313" key="16">
    <source>
        <dbReference type="Proteomes" id="UP000780801"/>
    </source>
</evidence>
<feature type="domain" description="Peptidase M3A/M3B catalytic" evidence="14">
    <location>
        <begin position="49"/>
        <end position="391"/>
    </location>
</feature>
<evidence type="ECO:0000256" key="11">
    <source>
        <dbReference type="ARBA" id="ARBA00023128"/>
    </source>
</evidence>
<dbReference type="InterPro" id="IPR045090">
    <property type="entry name" value="Pept_M3A_M3B"/>
</dbReference>
<organism evidence="15 16">
    <name type="scientific">Lunasporangiospora selenospora</name>
    <dbReference type="NCBI Taxonomy" id="979761"/>
    <lineage>
        <taxon>Eukaryota</taxon>
        <taxon>Fungi</taxon>
        <taxon>Fungi incertae sedis</taxon>
        <taxon>Mucoromycota</taxon>
        <taxon>Mortierellomycotina</taxon>
        <taxon>Mortierellomycetes</taxon>
        <taxon>Mortierellales</taxon>
        <taxon>Mortierellaceae</taxon>
        <taxon>Lunasporangiospora</taxon>
    </lineage>
</organism>
<evidence type="ECO:0000256" key="13">
    <source>
        <dbReference type="RuleBase" id="RU003435"/>
    </source>
</evidence>
<keyword evidence="11" id="KW-0496">Mitochondrion</keyword>
<dbReference type="PANTHER" id="PTHR11804">
    <property type="entry name" value="PROTEASE M3 THIMET OLIGOPEPTIDASE-RELATED"/>
    <property type="match status" value="1"/>
</dbReference>
<dbReference type="AlphaFoldDB" id="A0A9P6K9P6"/>
<dbReference type="EMBL" id="JAABOA010006048">
    <property type="protein sequence ID" value="KAF9570998.1"/>
    <property type="molecule type" value="Genomic_DNA"/>
</dbReference>
<feature type="non-terminal residue" evidence="15">
    <location>
        <position position="393"/>
    </location>
</feature>
<gene>
    <name evidence="15" type="primary">OCT1_2</name>
    <name evidence="15" type="ORF">BGW38_008686</name>
</gene>
<evidence type="ECO:0000256" key="10">
    <source>
        <dbReference type="ARBA" id="ARBA00023049"/>
    </source>
</evidence>